<comment type="caution">
    <text evidence="1">The sequence shown here is derived from an EMBL/GenBank/DDBJ whole genome shotgun (WGS) entry which is preliminary data.</text>
</comment>
<organism evidence="1 2">
    <name type="scientific">Colletotrichum musicola</name>
    <dbReference type="NCBI Taxonomy" id="2175873"/>
    <lineage>
        <taxon>Eukaryota</taxon>
        <taxon>Fungi</taxon>
        <taxon>Dikarya</taxon>
        <taxon>Ascomycota</taxon>
        <taxon>Pezizomycotina</taxon>
        <taxon>Sordariomycetes</taxon>
        <taxon>Hypocreomycetidae</taxon>
        <taxon>Glomerellales</taxon>
        <taxon>Glomerellaceae</taxon>
        <taxon>Colletotrichum</taxon>
        <taxon>Colletotrichum orchidearum species complex</taxon>
    </lineage>
</organism>
<evidence type="ECO:0000313" key="2">
    <source>
        <dbReference type="Proteomes" id="UP000639643"/>
    </source>
</evidence>
<gene>
    <name evidence="1" type="ORF">CMUS01_08725</name>
</gene>
<proteinExistence type="predicted"/>
<dbReference type="AlphaFoldDB" id="A0A8H6KBK3"/>
<dbReference type="Proteomes" id="UP000639643">
    <property type="component" value="Unassembled WGS sequence"/>
</dbReference>
<sequence>MAQRDGALIVWRDVRILHLGASGLGTRFQLVVLTAGKPGFDEGLLTPTVHRDAADPAEERISGAWRPSLASLRTSGWFRARPSTSDVVATPTEYVMLSPARDPKRWCVKPCCVSHRSACDFVEALEACRGNTPASPNY</sequence>
<reference evidence="1" key="1">
    <citation type="journal article" date="2020" name="Phytopathology">
        <title>Genome Sequence Resources of Colletotrichum truncatum, C. plurivorum, C. musicola, and C. sojae: Four Species Pathogenic to Soybean (Glycine max).</title>
        <authorList>
            <person name="Rogerio F."/>
            <person name="Boufleur T.R."/>
            <person name="Ciampi-Guillardi M."/>
            <person name="Sukno S.A."/>
            <person name="Thon M.R."/>
            <person name="Massola Junior N.S."/>
            <person name="Baroncelli R."/>
        </authorList>
    </citation>
    <scope>NUCLEOTIDE SEQUENCE</scope>
    <source>
        <strain evidence="1">LFN0074</strain>
    </source>
</reference>
<dbReference type="EMBL" id="WIGM01000348">
    <property type="protein sequence ID" value="KAF6828090.1"/>
    <property type="molecule type" value="Genomic_DNA"/>
</dbReference>
<evidence type="ECO:0000313" key="1">
    <source>
        <dbReference type="EMBL" id="KAF6828090.1"/>
    </source>
</evidence>
<keyword evidence="2" id="KW-1185">Reference proteome</keyword>
<protein>
    <submittedName>
        <fullName evidence="1">Uncharacterized protein</fullName>
    </submittedName>
</protein>
<name>A0A8H6KBK3_9PEZI</name>
<accession>A0A8H6KBK3</accession>